<protein>
    <submittedName>
        <fullName evidence="9">Putative membrane protein</fullName>
    </submittedName>
</protein>
<dbReference type="PANTHER" id="PTHR43731:SF14">
    <property type="entry name" value="PRESENILIN-ASSOCIATED RHOMBOID-LIKE PROTEIN, MITOCHONDRIAL"/>
    <property type="match status" value="1"/>
</dbReference>
<keyword evidence="5 7" id="KW-1133">Transmembrane helix</keyword>
<feature type="transmembrane region" description="Helical" evidence="7">
    <location>
        <begin position="107"/>
        <end position="125"/>
    </location>
</feature>
<dbReference type="InterPro" id="IPR050925">
    <property type="entry name" value="Rhomboid_protease_S54"/>
</dbReference>
<feature type="transmembrane region" description="Helical" evidence="7">
    <location>
        <begin position="76"/>
        <end position="95"/>
    </location>
</feature>
<comment type="subcellular location">
    <subcellularLocation>
        <location evidence="1">Membrane</location>
        <topology evidence="1">Multi-pass membrane protein</topology>
    </subcellularLocation>
</comment>
<dbReference type="PANTHER" id="PTHR43731">
    <property type="entry name" value="RHOMBOID PROTEASE"/>
    <property type="match status" value="1"/>
</dbReference>
<evidence type="ECO:0000256" key="1">
    <source>
        <dbReference type="ARBA" id="ARBA00004141"/>
    </source>
</evidence>
<evidence type="ECO:0000256" key="7">
    <source>
        <dbReference type="SAM" id="Phobius"/>
    </source>
</evidence>
<organism evidence="9 10">
    <name type="scientific">Hyella patelloides LEGE 07179</name>
    <dbReference type="NCBI Taxonomy" id="945734"/>
    <lineage>
        <taxon>Bacteria</taxon>
        <taxon>Bacillati</taxon>
        <taxon>Cyanobacteriota</taxon>
        <taxon>Cyanophyceae</taxon>
        <taxon>Pleurocapsales</taxon>
        <taxon>Hyellaceae</taxon>
        <taxon>Hyella</taxon>
    </lineage>
</organism>
<feature type="transmembrane region" description="Helical" evidence="7">
    <location>
        <begin position="12"/>
        <end position="30"/>
    </location>
</feature>
<dbReference type="OrthoDB" id="9813074at2"/>
<feature type="domain" description="Peptidase S54 rhomboid" evidence="8">
    <location>
        <begin position="67"/>
        <end position="219"/>
    </location>
</feature>
<keyword evidence="3 7" id="KW-0812">Transmembrane</keyword>
<dbReference type="AlphaFoldDB" id="A0A563VLV1"/>
<evidence type="ECO:0000256" key="4">
    <source>
        <dbReference type="ARBA" id="ARBA00022801"/>
    </source>
</evidence>
<evidence type="ECO:0000313" key="10">
    <source>
        <dbReference type="Proteomes" id="UP000320055"/>
    </source>
</evidence>
<dbReference type="EMBL" id="CAACVJ010000056">
    <property type="protein sequence ID" value="VEP12426.1"/>
    <property type="molecule type" value="Genomic_DNA"/>
</dbReference>
<dbReference type="FunFam" id="1.20.1540.10:FF:000027">
    <property type="entry name" value="Rhomboid family intramembrane serine protease"/>
    <property type="match status" value="1"/>
</dbReference>
<keyword evidence="4" id="KW-0378">Hydrolase</keyword>
<dbReference type="InterPro" id="IPR035952">
    <property type="entry name" value="Rhomboid-like_sf"/>
</dbReference>
<dbReference type="Pfam" id="PF01694">
    <property type="entry name" value="Rhomboid"/>
    <property type="match status" value="1"/>
</dbReference>
<keyword evidence="10" id="KW-1185">Reference proteome</keyword>
<comment type="similarity">
    <text evidence="2">Belongs to the peptidase S54 family.</text>
</comment>
<evidence type="ECO:0000256" key="2">
    <source>
        <dbReference type="ARBA" id="ARBA00009045"/>
    </source>
</evidence>
<name>A0A563VLV1_9CYAN</name>
<evidence type="ECO:0000256" key="3">
    <source>
        <dbReference type="ARBA" id="ARBA00022692"/>
    </source>
</evidence>
<keyword evidence="6 7" id="KW-0472">Membrane</keyword>
<feature type="transmembrane region" description="Helical" evidence="7">
    <location>
        <begin position="202"/>
        <end position="222"/>
    </location>
</feature>
<accession>A0A563VLV1</accession>
<feature type="transmembrane region" description="Helical" evidence="7">
    <location>
        <begin position="156"/>
        <end position="182"/>
    </location>
</feature>
<proteinExistence type="inferred from homology"/>
<dbReference type="RefSeq" id="WP_144870428.1">
    <property type="nucleotide sequence ID" value="NZ_LR213900.1"/>
</dbReference>
<feature type="transmembrane region" description="Helical" evidence="7">
    <location>
        <begin position="131"/>
        <end position="149"/>
    </location>
</feature>
<dbReference type="GO" id="GO:0016020">
    <property type="term" value="C:membrane"/>
    <property type="evidence" value="ECO:0007669"/>
    <property type="project" value="UniProtKB-SubCell"/>
</dbReference>
<evidence type="ECO:0000313" key="9">
    <source>
        <dbReference type="EMBL" id="VEP12426.1"/>
    </source>
</evidence>
<evidence type="ECO:0000256" key="5">
    <source>
        <dbReference type="ARBA" id="ARBA00022989"/>
    </source>
</evidence>
<evidence type="ECO:0000256" key="6">
    <source>
        <dbReference type="ARBA" id="ARBA00023136"/>
    </source>
</evidence>
<dbReference type="SUPFAM" id="SSF144091">
    <property type="entry name" value="Rhomboid-like"/>
    <property type="match status" value="1"/>
</dbReference>
<evidence type="ECO:0000259" key="8">
    <source>
        <dbReference type="Pfam" id="PF01694"/>
    </source>
</evidence>
<reference evidence="9 10" key="1">
    <citation type="submission" date="2019-01" db="EMBL/GenBank/DDBJ databases">
        <authorList>
            <person name="Brito A."/>
        </authorList>
    </citation>
    <scope>NUCLEOTIDE SEQUENCE [LARGE SCALE GENOMIC DNA]</scope>
    <source>
        <strain evidence="9">1</strain>
    </source>
</reference>
<dbReference type="Proteomes" id="UP000320055">
    <property type="component" value="Unassembled WGS sequence"/>
</dbReference>
<dbReference type="InterPro" id="IPR022764">
    <property type="entry name" value="Peptidase_S54_rhomboid_dom"/>
</dbReference>
<dbReference type="Gene3D" id="1.20.1540.10">
    <property type="entry name" value="Rhomboid-like"/>
    <property type="match status" value="1"/>
</dbReference>
<dbReference type="GO" id="GO:0004252">
    <property type="term" value="F:serine-type endopeptidase activity"/>
    <property type="evidence" value="ECO:0007669"/>
    <property type="project" value="InterPro"/>
</dbReference>
<gene>
    <name evidence="9" type="ORF">H1P_1490009</name>
</gene>
<sequence length="227" mass="24732">MIPLKDENPTYTTPIVVYALIAINVVVFLHEMSLGVQLENFFRLYAVIPQELSASFAGTPPDQSVPEIATLVTSQFLHGGFMHIGFNMLFLWTFGNNIEDSLGHIKFLLFYLICGVLAGLTHWFFDMSSLVPTVGASGAIAGVMGAYILKYPKAKIVTLLPLGIIFTTIRIPAFFFLGFWFVQQAISSVASIGVSAEGGVAYWAHAGGFVFGAIVGPIMGLMSDRRR</sequence>